<name>A0A177VFP2_9BASI</name>
<gene>
    <name evidence="2" type="ORF">A4X03_0g1782</name>
</gene>
<feature type="compositionally biased region" description="Polar residues" evidence="1">
    <location>
        <begin position="778"/>
        <end position="793"/>
    </location>
</feature>
<feature type="compositionally biased region" description="Low complexity" evidence="1">
    <location>
        <begin position="724"/>
        <end position="738"/>
    </location>
</feature>
<protein>
    <submittedName>
        <fullName evidence="2">Uncharacterized protein</fullName>
    </submittedName>
</protein>
<accession>A0A177VFP2</accession>
<feature type="compositionally biased region" description="Low complexity" evidence="1">
    <location>
        <begin position="395"/>
        <end position="408"/>
    </location>
</feature>
<dbReference type="CDD" id="cd00067">
    <property type="entry name" value="GAL4"/>
    <property type="match status" value="1"/>
</dbReference>
<evidence type="ECO:0000256" key="1">
    <source>
        <dbReference type="SAM" id="MobiDB-lite"/>
    </source>
</evidence>
<feature type="compositionally biased region" description="Low complexity" evidence="1">
    <location>
        <begin position="330"/>
        <end position="345"/>
    </location>
</feature>
<feature type="compositionally biased region" description="Acidic residues" evidence="1">
    <location>
        <begin position="908"/>
        <end position="941"/>
    </location>
</feature>
<feature type="compositionally biased region" description="Low complexity" evidence="1">
    <location>
        <begin position="582"/>
        <end position="621"/>
    </location>
</feature>
<dbReference type="Proteomes" id="UP000077671">
    <property type="component" value="Unassembled WGS sequence"/>
</dbReference>
<dbReference type="Pfam" id="PF00172">
    <property type="entry name" value="Zn_clus"/>
    <property type="match status" value="1"/>
</dbReference>
<feature type="compositionally biased region" description="Gly residues" evidence="1">
    <location>
        <begin position="622"/>
        <end position="632"/>
    </location>
</feature>
<feature type="region of interest" description="Disordered" evidence="1">
    <location>
        <begin position="224"/>
        <end position="252"/>
    </location>
</feature>
<dbReference type="SUPFAM" id="SSF57701">
    <property type="entry name" value="Zn2/Cys6 DNA-binding domain"/>
    <property type="match status" value="1"/>
</dbReference>
<dbReference type="EMBL" id="LWDD02000154">
    <property type="protein sequence ID" value="KAE8263307.1"/>
    <property type="molecule type" value="Genomic_DNA"/>
</dbReference>
<reference evidence="2" key="2">
    <citation type="journal article" date="2019" name="IMA Fungus">
        <title>Genome sequencing and comparison of five Tilletia species to identify candidate genes for the detection of regulated species infecting wheat.</title>
        <authorList>
            <person name="Nguyen H.D.T."/>
            <person name="Sultana T."/>
            <person name="Kesanakurti P."/>
            <person name="Hambleton S."/>
        </authorList>
    </citation>
    <scope>NUCLEOTIDE SEQUENCE</scope>
    <source>
        <strain evidence="2">DAOMC 238032</strain>
    </source>
</reference>
<dbReference type="PANTHER" id="PTHR47431:SF1">
    <property type="entry name" value="ZN(II)2CYS6 TRANSCRIPTION FACTOR (EUROFUNG)"/>
    <property type="match status" value="1"/>
</dbReference>
<feature type="compositionally biased region" description="Low complexity" evidence="1">
    <location>
        <begin position="364"/>
        <end position="373"/>
    </location>
</feature>
<feature type="compositionally biased region" description="Polar residues" evidence="1">
    <location>
        <begin position="1592"/>
        <end position="1621"/>
    </location>
</feature>
<feature type="compositionally biased region" description="Pro residues" evidence="1">
    <location>
        <begin position="379"/>
        <end position="394"/>
    </location>
</feature>
<feature type="compositionally biased region" description="Low complexity" evidence="1">
    <location>
        <begin position="293"/>
        <end position="306"/>
    </location>
</feature>
<dbReference type="PANTHER" id="PTHR47431">
    <property type="entry name" value="ZN(II)2CYS6 TRANSCRIPTION FACTOR (EUROFUNG)-RELATED"/>
    <property type="match status" value="1"/>
</dbReference>
<feature type="region of interest" description="Disordered" evidence="1">
    <location>
        <begin position="1537"/>
        <end position="1621"/>
    </location>
</feature>
<comment type="caution">
    <text evidence="2">The sequence shown here is derived from an EMBL/GenBank/DDBJ whole genome shotgun (WGS) entry which is preliminary data.</text>
</comment>
<feature type="compositionally biased region" description="Low complexity" evidence="1">
    <location>
        <begin position="437"/>
        <end position="457"/>
    </location>
</feature>
<reference evidence="2" key="1">
    <citation type="submission" date="2016-04" db="EMBL/GenBank/DDBJ databases">
        <authorList>
            <person name="Nguyen H.D."/>
            <person name="Kesanakurti P."/>
            <person name="Cullis J."/>
            <person name="Levesque C.A."/>
            <person name="Hambleton S."/>
        </authorList>
    </citation>
    <scope>NUCLEOTIDE SEQUENCE</scope>
    <source>
        <strain evidence="2">DAOMC 238032</strain>
    </source>
</reference>
<feature type="region of interest" description="Disordered" evidence="1">
    <location>
        <begin position="320"/>
        <end position="1053"/>
    </location>
</feature>
<feature type="compositionally biased region" description="Polar residues" evidence="1">
    <location>
        <begin position="492"/>
        <end position="502"/>
    </location>
</feature>
<feature type="compositionally biased region" description="Low complexity" evidence="1">
    <location>
        <begin position="864"/>
        <end position="907"/>
    </location>
</feature>
<feature type="compositionally biased region" description="Pro residues" evidence="1">
    <location>
        <begin position="459"/>
        <end position="468"/>
    </location>
</feature>
<feature type="compositionally biased region" description="Low complexity" evidence="1">
    <location>
        <begin position="94"/>
        <end position="111"/>
    </location>
</feature>
<feature type="compositionally biased region" description="Basic and acidic residues" evidence="1">
    <location>
        <begin position="747"/>
        <end position="769"/>
    </location>
</feature>
<dbReference type="SMART" id="SM00066">
    <property type="entry name" value="GAL4"/>
    <property type="match status" value="1"/>
</dbReference>
<feature type="compositionally biased region" description="Gly residues" evidence="1">
    <location>
        <begin position="561"/>
        <end position="581"/>
    </location>
</feature>
<feature type="compositionally biased region" description="Low complexity" evidence="1">
    <location>
        <begin position="507"/>
        <end position="525"/>
    </location>
</feature>
<proteinExistence type="predicted"/>
<dbReference type="GO" id="GO:0008270">
    <property type="term" value="F:zinc ion binding"/>
    <property type="evidence" value="ECO:0007669"/>
    <property type="project" value="InterPro"/>
</dbReference>
<dbReference type="Gene3D" id="4.10.240.10">
    <property type="entry name" value="Zn(2)-C6 fungal-type DNA-binding domain"/>
    <property type="match status" value="1"/>
</dbReference>
<dbReference type="PROSITE" id="PS50048">
    <property type="entry name" value="ZN2_CY6_FUNGAL_2"/>
    <property type="match status" value="1"/>
</dbReference>
<dbReference type="GO" id="GO:0000981">
    <property type="term" value="F:DNA-binding transcription factor activity, RNA polymerase II-specific"/>
    <property type="evidence" value="ECO:0007669"/>
    <property type="project" value="InterPro"/>
</dbReference>
<evidence type="ECO:0000313" key="3">
    <source>
        <dbReference type="Proteomes" id="UP000077671"/>
    </source>
</evidence>
<feature type="region of interest" description="Disordered" evidence="1">
    <location>
        <begin position="53"/>
        <end position="143"/>
    </location>
</feature>
<feature type="region of interest" description="Disordered" evidence="1">
    <location>
        <begin position="1654"/>
        <end position="1701"/>
    </location>
</feature>
<evidence type="ECO:0000313" key="2">
    <source>
        <dbReference type="EMBL" id="KAE8263307.1"/>
    </source>
</evidence>
<organism evidence="2 3">
    <name type="scientific">Tilletia caries</name>
    <name type="common">wheat bunt fungus</name>
    <dbReference type="NCBI Taxonomy" id="13290"/>
    <lineage>
        <taxon>Eukaryota</taxon>
        <taxon>Fungi</taxon>
        <taxon>Dikarya</taxon>
        <taxon>Basidiomycota</taxon>
        <taxon>Ustilaginomycotina</taxon>
        <taxon>Exobasidiomycetes</taxon>
        <taxon>Tilletiales</taxon>
        <taxon>Tilletiaceae</taxon>
        <taxon>Tilletia</taxon>
    </lineage>
</organism>
<feature type="region of interest" description="Disordered" evidence="1">
    <location>
        <begin position="282"/>
        <end position="306"/>
    </location>
</feature>
<dbReference type="InterPro" id="IPR036864">
    <property type="entry name" value="Zn2-C6_fun-type_DNA-bd_sf"/>
</dbReference>
<feature type="compositionally biased region" description="Low complexity" evidence="1">
    <location>
        <begin position="65"/>
        <end position="74"/>
    </location>
</feature>
<feature type="compositionally biased region" description="Low complexity" evidence="1">
    <location>
        <begin position="957"/>
        <end position="966"/>
    </location>
</feature>
<feature type="compositionally biased region" description="Gly residues" evidence="1">
    <location>
        <begin position="1511"/>
        <end position="1522"/>
    </location>
</feature>
<feature type="compositionally biased region" description="Low complexity" evidence="1">
    <location>
        <begin position="1568"/>
        <end position="1591"/>
    </location>
</feature>
<feature type="region of interest" description="Disordered" evidence="1">
    <location>
        <begin position="1494"/>
        <end position="1525"/>
    </location>
</feature>
<dbReference type="InterPro" id="IPR001138">
    <property type="entry name" value="Zn2Cys6_DnaBD"/>
</dbReference>
<feature type="compositionally biased region" description="Basic and acidic residues" evidence="1">
    <location>
        <begin position="687"/>
        <end position="700"/>
    </location>
</feature>
<sequence length="1750" mass="185206">MTTTAAGKPRLRAFAACIECNKAKVKCDGDKPNGTPCTRCIAHTLHCAWAKSKRGRLPGSKNKPKQQQQQQQSSSKEEHEDSSPASPVLHQDFQQQQHQQPPQQQQQQQHQHQQHTQRASTSSYMLDPLPQQPTKRRRVEPQESDLVDYQGRFQAPPQPPMPQPGPSSDMMFWNHNSNNNNTHNQPGATFAHRISRPGSSNSQHPQYHYHQQARYLGHAQMPPPAPMGTSTPSTSAAAVYPARHNPSPSSAADFSRFSSFGHDIGASFNPAFHFELNHLVNTPAMPPPPPQNAPSSSSAAPGAASGAMNQLPIHHAYQHQLHHQMQTAPHASSAQQQQQQQHAQSGLSHFPGSASGRLTPAYPPQYASSSSSQHFVLAPPAPLHPPPLPSPPSAFGPSTSAFSSAPTSTPFPPSSSPPTALGSTRNPVILPPPPAQPNQGRPGSSGGRSMAASSSAPVFLPPHPPPPQLHQGRPGSAGGRSNAAPSPIPRVGSTTPAPSQIQRRPMVTSAVAAAPSSSSPAGTSSMKAVHRAPLELYSPSDPANPLNLLSHAALTSKHDGAGGGGAGRAQGGGGGGGGGSSLGARLGGMRNNGSPRDGSSSASPHSSTYYSRPSSAAARARWGGGGGAGTGAGAAVLDGSAPSSSLAGAVLPPIRDPHLVSRSSSGAGAVPQQGHRAQHVAGSAAEGHWHHDLAARDGIRSHAGRGWQENDEDDERILGRGDRSAAAAVVSRRPNVSADQNNLENRLYPDRYHLSAMDHRRSSLEETSSHTHSHPSRDPNTSSNDTQPRTVLSEQERLRRQRERRKSTQARTLGMLDANAFDEAGPGDDVRGRAAGVKGGRAKARGAKALRQPSSAVRRRDLTRAASAAASSATRRTSPSTLSPSQASSSPSSSSSGAHSPSRSESQSDGEEEEDEDEDDVDEDDDDDDESESGSEAECDASDAFVLGATKLPDSNAGPGPAAGPARDARPGNRTAPSAMDAGARAGMKRSSDDDAAAAGSGGAGGDPSRVKAKHRRKSASAQTKTAGGGGGPTSTRRDAAAAPPTKPITEEEEARVLAAYRSRLAQHGWTESKVADAVEERRDFFSAGIISSGTDVRDVPHVVALGILTEGEVDDLFDFYFRELNTTCAFLDPNLHTPTYVRARSSFLYTVICFAASSVDPRPSSQAKVDRLDKLAREQVLVLNEENARSCEIVQAMLLYNLWALENGTCARDRGSAFVVHAVRMALELGLDVTVKDPTSPEQHTREGRNKLRAFITAVIQDRSLSAFTGRQPVAKLDEYGTGLAEWVDISPVAIPADVEDVGFVTVRLLEQDIRAQLAKTDPSDHVALERVREAANTRMGAWMEQWTTKPILNEAPITRGTMKVVALHVQLVINTVTKSACRDRKADCLRIASELLMIVNTELHDSVQYIPRTIQGMIAWAAVVVIQLTDGDIPSLAIDTALLMAGNANDPYRTRTFARFYGRFLLATIESVHSETMHSSLSCSSRLSELEAGEADARDRPVVSLGDVPNGGGPVGGMEGQAGLADPMEWANDAAAGTNGLNQRGDADQEPSFRPAFENMLPPEVQQQQQSQSHSASSSSTFPTSVNSSAPTSQFSVPLQNSGGESTTMPNDNSGSDANAQHLNIQQAFSLMDGMGSTVSNAYNLCASTTRSYGDEAGHSSTGQQQQQQQQHQQDRQRMHFHGGSHGGHSTVPNGNGGMGNGAFSLVPVPSLGMGGAGFSGFDDNFLLPPGVNWETFLVGDVPLQRRV</sequence>
<dbReference type="CDD" id="cd12148">
    <property type="entry name" value="fungal_TF_MHR"/>
    <property type="match status" value="1"/>
</dbReference>
<feature type="compositionally biased region" description="Basic residues" evidence="1">
    <location>
        <begin position="799"/>
        <end position="808"/>
    </location>
</feature>